<comment type="cofactor">
    <cofactor evidence="8">
        <name>Fe cation</name>
        <dbReference type="ChEBI" id="CHEBI:24875"/>
    </cofactor>
    <text evidence="8">Binds 2 iron ions per subunit.</text>
</comment>
<feature type="binding site" evidence="8">
    <location>
        <position position="142"/>
    </location>
    <ligand>
        <name>Fe cation</name>
        <dbReference type="ChEBI" id="CHEBI:24875"/>
        <label>2</label>
    </ligand>
</feature>
<comment type="subunit">
    <text evidence="8">Component of a multi-subunit COQ enzyme complex.</text>
</comment>
<feature type="binding site" evidence="8">
    <location>
        <position position="145"/>
    </location>
    <ligand>
        <name>Fe cation</name>
        <dbReference type="ChEBI" id="CHEBI:24875"/>
        <label>2</label>
    </ligand>
</feature>
<dbReference type="GO" id="GO:0016709">
    <property type="term" value="F:oxidoreductase activity, acting on paired donors, with incorporation or reduction of molecular oxygen, NAD(P)H as one donor, and incorporation of one atom of oxygen"/>
    <property type="evidence" value="ECO:0007669"/>
    <property type="project" value="UniProtKB-UniRule"/>
</dbReference>
<dbReference type="EMBL" id="JBJKFK010002005">
    <property type="protein sequence ID" value="KAL3311809.1"/>
    <property type="molecule type" value="Genomic_DNA"/>
</dbReference>
<keyword evidence="8" id="KW-0496">Mitochondrion</keyword>
<keyword evidence="8" id="KW-0999">Mitochondrion inner membrane</keyword>
<dbReference type="PANTHER" id="PTHR11237">
    <property type="entry name" value="COENZYME Q10 BIOSYNTHESIS PROTEIN 7"/>
    <property type="match status" value="1"/>
</dbReference>
<feature type="binding site" evidence="8">
    <location>
        <position position="54"/>
    </location>
    <ligand>
        <name>Fe cation</name>
        <dbReference type="ChEBI" id="CHEBI:24875"/>
        <label>2</label>
    </ligand>
</feature>
<keyword evidence="10" id="KW-1185">Reference proteome</keyword>
<feature type="binding site" evidence="8">
    <location>
        <position position="54"/>
    </location>
    <ligand>
        <name>Fe cation</name>
        <dbReference type="ChEBI" id="CHEBI:24875"/>
        <label>1</label>
    </ligand>
</feature>
<name>A0ABD2PWS6_9PLAT</name>
<evidence type="ECO:0000256" key="4">
    <source>
        <dbReference type="ARBA" id="ARBA00023002"/>
    </source>
</evidence>
<dbReference type="Proteomes" id="UP001626550">
    <property type="component" value="Unassembled WGS sequence"/>
</dbReference>
<evidence type="ECO:0000256" key="8">
    <source>
        <dbReference type="HAMAP-Rule" id="MF_03194"/>
    </source>
</evidence>
<keyword evidence="2 8" id="KW-0831">Ubiquinone biosynthesis</keyword>
<dbReference type="CDD" id="cd01042">
    <property type="entry name" value="DMQH"/>
    <property type="match status" value="1"/>
</dbReference>
<evidence type="ECO:0000313" key="9">
    <source>
        <dbReference type="EMBL" id="KAL3311809.1"/>
    </source>
</evidence>
<comment type="catalytic activity">
    <reaction evidence="8">
        <text>a 5-methoxy-2-methyl-3-(all-trans-polyprenyl)benzene-1,4-diol + AH2 + O2 = a 3-demethylubiquinol + A + H2O</text>
        <dbReference type="Rhea" id="RHEA:50908"/>
        <dbReference type="Rhea" id="RHEA-COMP:10859"/>
        <dbReference type="Rhea" id="RHEA-COMP:10914"/>
        <dbReference type="ChEBI" id="CHEBI:13193"/>
        <dbReference type="ChEBI" id="CHEBI:15377"/>
        <dbReference type="ChEBI" id="CHEBI:15379"/>
        <dbReference type="ChEBI" id="CHEBI:17499"/>
        <dbReference type="ChEBI" id="CHEBI:84167"/>
        <dbReference type="ChEBI" id="CHEBI:84422"/>
        <dbReference type="EC" id="1.14.99.60"/>
    </reaction>
</comment>
<evidence type="ECO:0000256" key="1">
    <source>
        <dbReference type="ARBA" id="ARBA00004749"/>
    </source>
</evidence>
<protein>
    <recommendedName>
        <fullName evidence="8">5-demethoxyubiquinone hydroxylase, mitochondrial</fullName>
        <shortName evidence="8">DMQ hydroxylase</shortName>
        <ecNumber evidence="8">1.14.99.60</ecNumber>
    </recommendedName>
    <alternativeName>
        <fullName evidence="8">Ubiquinone biosynthesis monooxygenase COQ7</fullName>
    </alternativeName>
</protein>
<evidence type="ECO:0000256" key="3">
    <source>
        <dbReference type="ARBA" id="ARBA00022723"/>
    </source>
</evidence>
<keyword evidence="5 8" id="KW-0408">Iron</keyword>
<evidence type="ECO:0000256" key="5">
    <source>
        <dbReference type="ARBA" id="ARBA00023004"/>
    </source>
</evidence>
<keyword evidence="9" id="KW-0830">Ubiquinone</keyword>
<dbReference type="Pfam" id="PF03232">
    <property type="entry name" value="COQ7"/>
    <property type="match status" value="1"/>
</dbReference>
<comment type="subcellular location">
    <subcellularLocation>
        <location evidence="8">Mitochondrion inner membrane</location>
        <topology evidence="8">Peripheral membrane protein</topology>
        <orientation evidence="8">Matrix side</orientation>
    </subcellularLocation>
</comment>
<keyword evidence="6 8" id="KW-0503">Monooxygenase</keyword>
<comment type="similarity">
    <text evidence="8">Belongs to the COQ7 family.</text>
</comment>
<sequence length="183" mass="20942">MTSRFSPRVKKMLDRMIRINHAGEYGANRIYEGQLAVLGNTQSGPLIQHMLEQEQVHLKKFEELMPQYRVRPTVLLPFWHLAGFALGAGTALIGKEAAMACTVAVESVISDHYNDQIRELMEEDPEAFKELMDTIKKFRDEELEHHDAGLENNAEQVSPYQRLVLFFLGSSLQSSVFNHQNRL</sequence>
<dbReference type="SUPFAM" id="SSF47240">
    <property type="entry name" value="Ferritin-like"/>
    <property type="match status" value="1"/>
</dbReference>
<keyword evidence="7 8" id="KW-0472">Membrane</keyword>
<dbReference type="AlphaFoldDB" id="A0ABD2PWS6"/>
<evidence type="ECO:0000256" key="6">
    <source>
        <dbReference type="ARBA" id="ARBA00023033"/>
    </source>
</evidence>
<dbReference type="InterPro" id="IPR011566">
    <property type="entry name" value="Ubq_synth_Coq7"/>
</dbReference>
<evidence type="ECO:0000256" key="2">
    <source>
        <dbReference type="ARBA" id="ARBA00022688"/>
    </source>
</evidence>
<comment type="caution">
    <text evidence="9">The sequence shown here is derived from an EMBL/GenBank/DDBJ whole genome shotgun (WGS) entry which is preliminary data.</text>
</comment>
<dbReference type="EC" id="1.14.99.60" evidence="8"/>
<dbReference type="HAMAP" id="MF_01658">
    <property type="entry name" value="COQ7"/>
    <property type="match status" value="1"/>
</dbReference>
<gene>
    <name evidence="9" type="primary">COQ7</name>
    <name evidence="9" type="ORF">Ciccas_009604</name>
</gene>
<reference evidence="9 10" key="1">
    <citation type="submission" date="2024-11" db="EMBL/GenBank/DDBJ databases">
        <title>Adaptive evolution of stress response genes in parasites aligns with host niche diversity.</title>
        <authorList>
            <person name="Hahn C."/>
            <person name="Resl P."/>
        </authorList>
    </citation>
    <scope>NUCLEOTIDE SEQUENCE [LARGE SCALE GENOMIC DNA]</scope>
    <source>
        <strain evidence="9">EGGRZ-B1_66</strain>
        <tissue evidence="9">Body</tissue>
    </source>
</reference>
<feature type="binding site" evidence="8">
    <location>
        <position position="142"/>
    </location>
    <ligand>
        <name>Fe cation</name>
        <dbReference type="ChEBI" id="CHEBI:24875"/>
        <label>1</label>
    </ligand>
</feature>
<evidence type="ECO:0000313" key="10">
    <source>
        <dbReference type="Proteomes" id="UP001626550"/>
    </source>
</evidence>
<dbReference type="PANTHER" id="PTHR11237:SF4">
    <property type="entry name" value="5-DEMETHOXYUBIQUINONE HYDROXYLASE, MITOCHONDRIAL"/>
    <property type="match status" value="1"/>
</dbReference>
<accession>A0ABD2PWS6</accession>
<comment type="function">
    <text evidence="8">Catalyzes the hydroxylation of 2-polyprenyl-3-methyl-6-methoxy-1,4-benzoquinol (DMQH2) during ubiquinone biosynthesis. Has also a structural role in the COQ enzyme complex, stabilizing other COQ polypeptides. Involved in lifespan determination in a ubiquinone-independent manner.</text>
</comment>
<comment type="pathway">
    <text evidence="1 8">Cofactor biosynthesis; ubiquinone biosynthesis.</text>
</comment>
<organism evidence="9 10">
    <name type="scientific">Cichlidogyrus casuarinus</name>
    <dbReference type="NCBI Taxonomy" id="1844966"/>
    <lineage>
        <taxon>Eukaryota</taxon>
        <taxon>Metazoa</taxon>
        <taxon>Spiralia</taxon>
        <taxon>Lophotrochozoa</taxon>
        <taxon>Platyhelminthes</taxon>
        <taxon>Monogenea</taxon>
        <taxon>Monopisthocotylea</taxon>
        <taxon>Dactylogyridea</taxon>
        <taxon>Ancyrocephalidae</taxon>
        <taxon>Cichlidogyrus</taxon>
    </lineage>
</organism>
<proteinExistence type="inferred from homology"/>
<dbReference type="GO" id="GO:0008682">
    <property type="term" value="F:3-demethoxyubiquinol 3-hydroxylase activity"/>
    <property type="evidence" value="ECO:0007669"/>
    <property type="project" value="UniProtKB-EC"/>
</dbReference>
<keyword evidence="3 8" id="KW-0479">Metal-binding</keyword>
<dbReference type="GO" id="GO:0046872">
    <property type="term" value="F:metal ion binding"/>
    <property type="evidence" value="ECO:0007669"/>
    <property type="project" value="UniProtKB-KW"/>
</dbReference>
<feature type="binding site" evidence="8">
    <location>
        <position position="57"/>
    </location>
    <ligand>
        <name>Fe cation</name>
        <dbReference type="ChEBI" id="CHEBI:24875"/>
        <label>1</label>
    </ligand>
</feature>
<keyword evidence="4 8" id="KW-0560">Oxidoreductase</keyword>
<dbReference type="GO" id="GO:0031314">
    <property type="term" value="C:extrinsic component of mitochondrial inner membrane"/>
    <property type="evidence" value="ECO:0007669"/>
    <property type="project" value="UniProtKB-UniRule"/>
</dbReference>
<dbReference type="InterPro" id="IPR009078">
    <property type="entry name" value="Ferritin-like_SF"/>
</dbReference>
<feature type="binding site" evidence="8">
    <location>
        <position position="106"/>
    </location>
    <ligand>
        <name>Fe cation</name>
        <dbReference type="ChEBI" id="CHEBI:24875"/>
        <label>2</label>
    </ligand>
</feature>
<dbReference type="GO" id="GO:0006744">
    <property type="term" value="P:ubiquinone biosynthetic process"/>
    <property type="evidence" value="ECO:0007669"/>
    <property type="project" value="UniProtKB-UniRule"/>
</dbReference>
<evidence type="ECO:0000256" key="7">
    <source>
        <dbReference type="ARBA" id="ARBA00023136"/>
    </source>
</evidence>
<feature type="binding site" evidence="8">
    <location>
        <position position="24"/>
    </location>
    <ligand>
        <name>Fe cation</name>
        <dbReference type="ChEBI" id="CHEBI:24875"/>
        <label>1</label>
    </ligand>
</feature>